<dbReference type="SUPFAM" id="SSF69318">
    <property type="entry name" value="Integrin alpha N-terminal domain"/>
    <property type="match status" value="1"/>
</dbReference>
<dbReference type="Pfam" id="PF13517">
    <property type="entry name" value="FG-GAP_3"/>
    <property type="match status" value="2"/>
</dbReference>
<evidence type="ECO:0000313" key="3">
    <source>
        <dbReference type="EMBL" id="QDU44472.1"/>
    </source>
</evidence>
<dbReference type="KEGG" id="sdyn:Mal52_29540"/>
<reference evidence="3 4" key="1">
    <citation type="submission" date="2019-02" db="EMBL/GenBank/DDBJ databases">
        <title>Deep-cultivation of Planctomycetes and their phenomic and genomic characterization uncovers novel biology.</title>
        <authorList>
            <person name="Wiegand S."/>
            <person name="Jogler M."/>
            <person name="Boedeker C."/>
            <person name="Pinto D."/>
            <person name="Vollmers J."/>
            <person name="Rivas-Marin E."/>
            <person name="Kohn T."/>
            <person name="Peeters S.H."/>
            <person name="Heuer A."/>
            <person name="Rast P."/>
            <person name="Oberbeckmann S."/>
            <person name="Bunk B."/>
            <person name="Jeske O."/>
            <person name="Meyerdierks A."/>
            <person name="Storesund J.E."/>
            <person name="Kallscheuer N."/>
            <person name="Luecker S."/>
            <person name="Lage O.M."/>
            <person name="Pohl T."/>
            <person name="Merkel B.J."/>
            <person name="Hornburger P."/>
            <person name="Mueller R.-W."/>
            <person name="Bruemmer F."/>
            <person name="Labrenz M."/>
            <person name="Spormann A.M."/>
            <person name="Op den Camp H."/>
            <person name="Overmann J."/>
            <person name="Amann R."/>
            <person name="Jetten M.S.M."/>
            <person name="Mascher T."/>
            <person name="Medema M.H."/>
            <person name="Devos D.P."/>
            <person name="Kaster A.-K."/>
            <person name="Ovreas L."/>
            <person name="Rohde M."/>
            <person name="Galperin M.Y."/>
            <person name="Jogler C."/>
        </authorList>
    </citation>
    <scope>NUCLEOTIDE SEQUENCE [LARGE SCALE GENOMIC DNA]</scope>
    <source>
        <strain evidence="3 4">Mal52</strain>
    </source>
</reference>
<dbReference type="Gene3D" id="2.130.10.130">
    <property type="entry name" value="Integrin alpha, N-terminal"/>
    <property type="match status" value="1"/>
</dbReference>
<gene>
    <name evidence="3" type="ORF">Mal52_29540</name>
</gene>
<feature type="chain" id="PRO_5021785704" evidence="2">
    <location>
        <begin position="20"/>
        <end position="399"/>
    </location>
</feature>
<evidence type="ECO:0000256" key="1">
    <source>
        <dbReference type="ARBA" id="ARBA00022729"/>
    </source>
</evidence>
<dbReference type="EMBL" id="CP036276">
    <property type="protein sequence ID" value="QDU44472.1"/>
    <property type="molecule type" value="Genomic_DNA"/>
</dbReference>
<dbReference type="PANTHER" id="PTHR44103">
    <property type="entry name" value="PROPROTEIN CONVERTASE P"/>
    <property type="match status" value="1"/>
</dbReference>
<organism evidence="3 4">
    <name type="scientific">Symmachiella dynata</name>
    <dbReference type="NCBI Taxonomy" id="2527995"/>
    <lineage>
        <taxon>Bacteria</taxon>
        <taxon>Pseudomonadati</taxon>
        <taxon>Planctomycetota</taxon>
        <taxon>Planctomycetia</taxon>
        <taxon>Planctomycetales</taxon>
        <taxon>Planctomycetaceae</taxon>
        <taxon>Symmachiella</taxon>
    </lineage>
</organism>
<sequence length="399" mass="43543" precursor="true">MRLLLFIGMTFLSAGSAYADDVWRRHTIDDSSRGADGVRLTDINGDGLLDITTGWEEGGIVRVYHHPGYAKARGKWPAVTIGQVAAPEDAVFADLDNDGAVDVISACEGKTRTIFVHWAPSDTNDNLNASAWSTAAIPVTQNRAQWMFCVPAQVDGKHGVDLIVGSKGKQGLIGWLQAPKDPRQLDQWKLHTICPAGWIMSLIWTDIDGDGNTDILASDRRGAGRGCFWLKHPGSDGPLTKPWTKHPIGTGNREVMFLDDADVDGDGLSDVVVPNKPGQILWHRRQPGKQVAWETSQIPFPKNVGTGKSTAIADINNDGRADIVLSFENAKNVSGIVWMEQHQTDAGEITWKQHTLSGPTGTKFDLIQTSDIDGDGDLDVMTCEEREDLGVIWYENPGQ</sequence>
<protein>
    <submittedName>
        <fullName evidence="3">FG-GAP repeat protein</fullName>
    </submittedName>
</protein>
<dbReference type="InterPro" id="IPR013517">
    <property type="entry name" value="FG-GAP"/>
</dbReference>
<dbReference type="AlphaFoldDB" id="A0A517ZPQ9"/>
<dbReference type="RefSeq" id="WP_145376829.1">
    <property type="nucleotide sequence ID" value="NZ_CP036276.1"/>
</dbReference>
<dbReference type="PANTHER" id="PTHR44103:SF1">
    <property type="entry name" value="PROPROTEIN CONVERTASE P"/>
    <property type="match status" value="1"/>
</dbReference>
<proteinExistence type="predicted"/>
<accession>A0A517ZPQ9</accession>
<keyword evidence="1 2" id="KW-0732">Signal</keyword>
<keyword evidence="4" id="KW-1185">Reference proteome</keyword>
<evidence type="ECO:0000256" key="2">
    <source>
        <dbReference type="SAM" id="SignalP"/>
    </source>
</evidence>
<evidence type="ECO:0000313" key="4">
    <source>
        <dbReference type="Proteomes" id="UP000319383"/>
    </source>
</evidence>
<dbReference type="Proteomes" id="UP000319383">
    <property type="component" value="Chromosome"/>
</dbReference>
<dbReference type="InterPro" id="IPR028994">
    <property type="entry name" value="Integrin_alpha_N"/>
</dbReference>
<feature type="signal peptide" evidence="2">
    <location>
        <begin position="1"/>
        <end position="19"/>
    </location>
</feature>
<name>A0A517ZPQ9_9PLAN</name>